<organism evidence="1">
    <name type="scientific">uncultured marine crenarchaeote HF4000_ANIW137N18</name>
    <dbReference type="NCBI Taxonomy" id="455576"/>
    <lineage>
        <taxon>Archaea</taxon>
        <taxon>Nitrososphaerota</taxon>
        <taxon>Nitrososphaeria</taxon>
        <taxon>Nitrosopumilales</taxon>
        <taxon>environmental samples</taxon>
    </lineage>
</organism>
<reference evidence="1" key="1">
    <citation type="journal article" date="2008" name="ISME J.">
        <title>Genomic patterns of recombination, clonal divergence and environment in marine microbial populations.</title>
        <authorList>
            <person name="Konstantinidis K.T."/>
            <person name="Delong E.F."/>
        </authorList>
    </citation>
    <scope>NUCLEOTIDE SEQUENCE</scope>
</reference>
<evidence type="ECO:0000313" key="1">
    <source>
        <dbReference type="EMBL" id="ABZ07688.1"/>
    </source>
</evidence>
<dbReference type="AlphaFoldDB" id="B3T529"/>
<accession>B3T529</accession>
<gene>
    <name evidence="1" type="ORF">ALOHA_HF4000ANIW137N18ctg2g32</name>
</gene>
<name>B3T529_9ARCH</name>
<dbReference type="EMBL" id="EU016606">
    <property type="protein sequence ID" value="ABZ07688.1"/>
    <property type="molecule type" value="Genomic_DNA"/>
</dbReference>
<protein>
    <submittedName>
        <fullName evidence="1">Uncharacterized protein</fullName>
    </submittedName>
</protein>
<proteinExistence type="predicted"/>
<sequence>MKNHFVVISIMIIFLIPLNVSALTDETLQEWLMETSGSELVKIEYENQPHASAYIALRNSNGELVGVSHVTASQYLEHPIFYAFLNERPVIQNVTIEGTQYEMKVIPAELNIHPSFCFDQKGMGQWNIHDLCFFYTFTSKLGISFEVKNQKHIITAFSGLHHGFLTEGGDRINSNWTALIPIN</sequence>